<dbReference type="InterPro" id="IPR012433">
    <property type="entry name" value="Imm11"/>
</dbReference>
<evidence type="ECO:0000259" key="1">
    <source>
        <dbReference type="Pfam" id="PF07791"/>
    </source>
</evidence>
<keyword evidence="3" id="KW-1185">Reference proteome</keyword>
<sequence length="196" mass="22418">MRHFILQHDATNQVYCQIWKLPDDLPRSHRPARGIPMGSEYPADLKFQMAPEARGNQIADVIPNALNFLMVSNRVRHLLSQHSKANIEFLRFILLNHKGRVASDELYIANVLGTREWADMERSMGARVTTLEGTREFEHLRRLYLKDGEVDPDVGVFRISAMPKLVLVHEELKRLLESEGVTGAVFHPVGTKVDIR</sequence>
<dbReference type="Proteomes" id="UP000662747">
    <property type="component" value="Chromosome"/>
</dbReference>
<name>A0ABX7P810_9BACT</name>
<reference evidence="2 3" key="1">
    <citation type="submission" date="2021-02" db="EMBL/GenBank/DDBJ databases">
        <title>De Novo genome assembly of isolated myxobacteria.</title>
        <authorList>
            <person name="Stevens D.C."/>
        </authorList>
    </citation>
    <scope>NUCLEOTIDE SEQUENCE [LARGE SCALE GENOMIC DNA]</scope>
    <source>
        <strain evidence="3">SCPEA02</strain>
    </source>
</reference>
<evidence type="ECO:0000313" key="2">
    <source>
        <dbReference type="EMBL" id="QSQ26648.1"/>
    </source>
</evidence>
<organism evidence="2 3">
    <name type="scientific">Pyxidicoccus parkwayensis</name>
    <dbReference type="NCBI Taxonomy" id="2813578"/>
    <lineage>
        <taxon>Bacteria</taxon>
        <taxon>Pseudomonadati</taxon>
        <taxon>Myxococcota</taxon>
        <taxon>Myxococcia</taxon>
        <taxon>Myxococcales</taxon>
        <taxon>Cystobacterineae</taxon>
        <taxon>Myxococcaceae</taxon>
        <taxon>Pyxidicoccus</taxon>
    </lineage>
</organism>
<evidence type="ECO:0000313" key="3">
    <source>
        <dbReference type="Proteomes" id="UP000662747"/>
    </source>
</evidence>
<proteinExistence type="predicted"/>
<protein>
    <recommendedName>
        <fullName evidence="1">Immunity MXAN-0049 protein domain-containing protein</fullName>
    </recommendedName>
</protein>
<gene>
    <name evidence="2" type="ORF">JY651_17690</name>
</gene>
<dbReference type="EMBL" id="CP071090">
    <property type="protein sequence ID" value="QSQ26648.1"/>
    <property type="molecule type" value="Genomic_DNA"/>
</dbReference>
<feature type="domain" description="Immunity MXAN-0049 protein" evidence="1">
    <location>
        <begin position="25"/>
        <end position="190"/>
    </location>
</feature>
<dbReference type="Pfam" id="PF07791">
    <property type="entry name" value="Imm11"/>
    <property type="match status" value="1"/>
</dbReference>
<dbReference type="RefSeq" id="WP_206728193.1">
    <property type="nucleotide sequence ID" value="NZ_CP071090.1"/>
</dbReference>
<accession>A0ABX7P810</accession>